<dbReference type="InterPro" id="IPR016153">
    <property type="entry name" value="Heat_shock_Hsp33_N"/>
</dbReference>
<dbReference type="Pfam" id="PF01430">
    <property type="entry name" value="HSP33"/>
    <property type="match status" value="1"/>
</dbReference>
<comment type="similarity">
    <text evidence="6">Belongs to the HSP33 family.</text>
</comment>
<dbReference type="HAMAP" id="MF_00117">
    <property type="entry name" value="HslO"/>
    <property type="match status" value="1"/>
</dbReference>
<organism evidence="7 8">
    <name type="scientific">Pseudalkalibacillus berkeleyi</name>
    <dbReference type="NCBI Taxonomy" id="1069813"/>
    <lineage>
        <taxon>Bacteria</taxon>
        <taxon>Bacillati</taxon>
        <taxon>Bacillota</taxon>
        <taxon>Bacilli</taxon>
        <taxon>Bacillales</taxon>
        <taxon>Fictibacillaceae</taxon>
        <taxon>Pseudalkalibacillus</taxon>
    </lineage>
</organism>
<evidence type="ECO:0000256" key="5">
    <source>
        <dbReference type="ARBA" id="ARBA00023284"/>
    </source>
</evidence>
<evidence type="ECO:0000256" key="6">
    <source>
        <dbReference type="HAMAP-Rule" id="MF_00117"/>
    </source>
</evidence>
<evidence type="ECO:0000256" key="2">
    <source>
        <dbReference type="ARBA" id="ARBA00022833"/>
    </source>
</evidence>
<keyword evidence="3 6" id="KW-1015">Disulfide bond</keyword>
<dbReference type="InterPro" id="IPR000397">
    <property type="entry name" value="Heat_shock_Hsp33"/>
</dbReference>
<dbReference type="Gene3D" id="3.55.30.10">
    <property type="entry name" value="Hsp33 domain"/>
    <property type="match status" value="1"/>
</dbReference>
<comment type="PTM">
    <text evidence="6">Under oxidizing conditions two disulfide bonds are formed involving the reactive cysteines. Under reducing conditions zinc is bound to the reactive cysteines and the protein is inactive.</text>
</comment>
<dbReference type="EMBL" id="JAKIJS010000006">
    <property type="protein sequence ID" value="MCF6139611.1"/>
    <property type="molecule type" value="Genomic_DNA"/>
</dbReference>
<keyword evidence="1 6" id="KW-0963">Cytoplasm</keyword>
<dbReference type="SUPFAM" id="SSF64397">
    <property type="entry name" value="Hsp33 domain"/>
    <property type="match status" value="1"/>
</dbReference>
<dbReference type="InterPro" id="IPR016154">
    <property type="entry name" value="Heat_shock_Hsp33_C"/>
</dbReference>
<gene>
    <name evidence="6 7" type="primary">hslO</name>
    <name evidence="7" type="ORF">L2716_18000</name>
</gene>
<evidence type="ECO:0000313" key="7">
    <source>
        <dbReference type="EMBL" id="MCF6139611.1"/>
    </source>
</evidence>
<dbReference type="PANTHER" id="PTHR30111">
    <property type="entry name" value="33 KDA CHAPERONIN"/>
    <property type="match status" value="1"/>
</dbReference>
<reference evidence="7 8" key="1">
    <citation type="submission" date="2022-01" db="EMBL/GenBank/DDBJ databases">
        <title>Alkalihalobacillus sp. EGI L200015, a novel bacterium isolated from a salt lake sediment.</title>
        <authorList>
            <person name="Gao L."/>
            <person name="Fang B.-Z."/>
            <person name="Li W.-J."/>
        </authorList>
    </citation>
    <scope>NUCLEOTIDE SEQUENCE [LARGE SCALE GENOMIC DNA]</scope>
    <source>
        <strain evidence="7 8">KCTC 12718</strain>
    </source>
</reference>
<protein>
    <recommendedName>
        <fullName evidence="6">33 kDa chaperonin</fullName>
    </recommendedName>
    <alternativeName>
        <fullName evidence="6">Heat shock protein 33 homolog</fullName>
        <shortName evidence="6">HSP33</shortName>
    </alternativeName>
</protein>
<evidence type="ECO:0000256" key="1">
    <source>
        <dbReference type="ARBA" id="ARBA00022490"/>
    </source>
</evidence>
<comment type="subcellular location">
    <subcellularLocation>
        <location evidence="6">Cytoplasm</location>
    </subcellularLocation>
</comment>
<sequence>MSDYLVKALAFNGSIRAFAVDTTEMVKEAQRRQGTLPTASAALGRAMTASTMMASMLKGDGNKLTVKVEGDGPLGAIIVDANVDGGTRGFVSNPHVHFDLNAAGKLDVARAVGKNGTLSVVKDLGMRDNFTGQVPLVSGELGEDFTYYFVSSEQIPSAVAVGVLVNPDNSVLASGGFIIQVMPGAQDEMITFIEKRLENLDPVSKMIEAGNTPEQLLYNVLGEDNVKLLSNSPVQFQCTCSQERFADAIISLGEEEIQAMIDEDGKADATCHFCNEAYHFTQDDLQKFLEEARKENGE</sequence>
<dbReference type="PIRSF" id="PIRSF005261">
    <property type="entry name" value="Heat_shock_Hsp33"/>
    <property type="match status" value="1"/>
</dbReference>
<proteinExistence type="inferred from homology"/>
<comment type="caution">
    <text evidence="7">The sequence shown here is derived from an EMBL/GenBank/DDBJ whole genome shotgun (WGS) entry which is preliminary data.</text>
</comment>
<evidence type="ECO:0000313" key="8">
    <source>
        <dbReference type="Proteomes" id="UP001649381"/>
    </source>
</evidence>
<comment type="function">
    <text evidence="6">Redox regulated molecular chaperone. Protects both thermally unfolding and oxidatively damaged proteins from irreversible aggregation. Plays an important role in the bacterial defense system toward oxidative stress.</text>
</comment>
<evidence type="ECO:0000256" key="4">
    <source>
        <dbReference type="ARBA" id="ARBA00023186"/>
    </source>
</evidence>
<accession>A0ABS9H6R2</accession>
<feature type="disulfide bond" description="Redox-active" evidence="6">
    <location>
        <begin position="271"/>
        <end position="274"/>
    </location>
</feature>
<keyword evidence="2 6" id="KW-0862">Zinc</keyword>
<dbReference type="CDD" id="cd00498">
    <property type="entry name" value="Hsp33"/>
    <property type="match status" value="1"/>
</dbReference>
<keyword evidence="8" id="KW-1185">Reference proteome</keyword>
<dbReference type="Gene3D" id="3.90.1280.10">
    <property type="entry name" value="HSP33 redox switch-like"/>
    <property type="match status" value="1"/>
</dbReference>
<dbReference type="NCBIfam" id="NF001033">
    <property type="entry name" value="PRK00114.1"/>
    <property type="match status" value="1"/>
</dbReference>
<feature type="disulfide bond" description="Redox-active" evidence="6">
    <location>
        <begin position="238"/>
        <end position="240"/>
    </location>
</feature>
<keyword evidence="4 6" id="KW-0143">Chaperone</keyword>
<name>A0ABS9H6R2_9BACL</name>
<evidence type="ECO:0000256" key="3">
    <source>
        <dbReference type="ARBA" id="ARBA00023157"/>
    </source>
</evidence>
<dbReference type="RefSeq" id="WP_236339217.1">
    <property type="nucleotide sequence ID" value="NZ_JAKIJS010000006.1"/>
</dbReference>
<dbReference type="PANTHER" id="PTHR30111:SF1">
    <property type="entry name" value="33 KDA CHAPERONIN"/>
    <property type="match status" value="1"/>
</dbReference>
<dbReference type="SUPFAM" id="SSF118352">
    <property type="entry name" value="HSP33 redox switch-like"/>
    <property type="match status" value="1"/>
</dbReference>
<dbReference type="Proteomes" id="UP001649381">
    <property type="component" value="Unassembled WGS sequence"/>
</dbReference>
<keyword evidence="5 6" id="KW-0676">Redox-active center</keyword>